<protein>
    <submittedName>
        <fullName evidence="3">SDR family NAD(P)-dependent oxidoreductase</fullName>
    </submittedName>
</protein>
<evidence type="ECO:0000256" key="1">
    <source>
        <dbReference type="ARBA" id="ARBA00006484"/>
    </source>
</evidence>
<comment type="similarity">
    <text evidence="1">Belongs to the short-chain dehydrogenases/reductases (SDR) family.</text>
</comment>
<keyword evidence="4" id="KW-1185">Reference proteome</keyword>
<dbReference type="Proteomes" id="UP000504724">
    <property type="component" value="Chromosome"/>
</dbReference>
<proteinExistence type="inferred from homology"/>
<dbReference type="KEGG" id="txa:HQN79_05880"/>
<dbReference type="Pfam" id="PF00106">
    <property type="entry name" value="adh_short"/>
    <property type="match status" value="1"/>
</dbReference>
<dbReference type="PANTHER" id="PTHR43008">
    <property type="entry name" value="BENZIL REDUCTASE"/>
    <property type="match status" value="1"/>
</dbReference>
<dbReference type="PRINTS" id="PR00081">
    <property type="entry name" value="GDHRDH"/>
</dbReference>
<sequence length="232" mass="25508">MKTHLITGAANGLGRELSRQLIAQGDSVILLDKDMKPLVQLYDELEEIAPQKAFLYPIDLLGANIDHYKEFGEILTKEFGELDSVFLNAAILPAFTPIEHFDYTQWYEVLHTNLNAHFHIIQQTLPLLLKSGGNLVAVSDSAVHETPAFYGAYGVAKCGLEQLMHSVAAENSASRMHCFIAELGAFATESRGRLFPGENPTQITSAESMVQALLSQMQAHTLLQGKATLINL</sequence>
<evidence type="ECO:0000313" key="4">
    <source>
        <dbReference type="Proteomes" id="UP000504724"/>
    </source>
</evidence>
<dbReference type="RefSeq" id="WP_173284973.1">
    <property type="nucleotide sequence ID" value="NZ_CP054020.1"/>
</dbReference>
<organism evidence="3 4">
    <name type="scientific">Thiomicrorhabdus xiamenensis</name>
    <dbReference type="NCBI Taxonomy" id="2739063"/>
    <lineage>
        <taxon>Bacteria</taxon>
        <taxon>Pseudomonadati</taxon>
        <taxon>Pseudomonadota</taxon>
        <taxon>Gammaproteobacteria</taxon>
        <taxon>Thiotrichales</taxon>
        <taxon>Piscirickettsiaceae</taxon>
        <taxon>Thiomicrorhabdus</taxon>
    </lineage>
</organism>
<dbReference type="GO" id="GO:0050664">
    <property type="term" value="F:oxidoreductase activity, acting on NAD(P)H, oxygen as acceptor"/>
    <property type="evidence" value="ECO:0007669"/>
    <property type="project" value="TreeGrafter"/>
</dbReference>
<evidence type="ECO:0000256" key="2">
    <source>
        <dbReference type="ARBA" id="ARBA00023002"/>
    </source>
</evidence>
<dbReference type="EMBL" id="CP054020">
    <property type="protein sequence ID" value="QKI89125.1"/>
    <property type="molecule type" value="Genomic_DNA"/>
</dbReference>
<name>A0A7D4T0Y8_9GAMM</name>
<dbReference type="InterPro" id="IPR036291">
    <property type="entry name" value="NAD(P)-bd_dom_sf"/>
</dbReference>
<reference evidence="3 4" key="1">
    <citation type="submission" date="2020-05" db="EMBL/GenBank/DDBJ databases">
        <title>Thiomicrorhabdus sediminis sp.nov. and Thiomicrorhabdus xiamenensis sp.nov., novel sulfur-oxidizing bacteria isolated from coastal sediment.</title>
        <authorList>
            <person name="Liu X."/>
        </authorList>
    </citation>
    <scope>NUCLEOTIDE SEQUENCE [LARGE SCALE GENOMIC DNA]</scope>
    <source>
        <strain evidence="3 4">G2</strain>
    </source>
</reference>
<dbReference type="Gene3D" id="3.40.50.720">
    <property type="entry name" value="NAD(P)-binding Rossmann-like Domain"/>
    <property type="match status" value="1"/>
</dbReference>
<dbReference type="SUPFAM" id="SSF51735">
    <property type="entry name" value="NAD(P)-binding Rossmann-fold domains"/>
    <property type="match status" value="1"/>
</dbReference>
<dbReference type="InterPro" id="IPR002347">
    <property type="entry name" value="SDR_fam"/>
</dbReference>
<keyword evidence="2" id="KW-0560">Oxidoreductase</keyword>
<gene>
    <name evidence="3" type="ORF">HQN79_05880</name>
</gene>
<dbReference type="AlphaFoldDB" id="A0A7D4T0Y8"/>
<evidence type="ECO:0000313" key="3">
    <source>
        <dbReference type="EMBL" id="QKI89125.1"/>
    </source>
</evidence>
<accession>A0A7D4T0Y8</accession>
<dbReference type="PANTHER" id="PTHR43008:SF4">
    <property type="entry name" value="CHAIN DEHYDROGENASE, PUTATIVE (AFU_ORTHOLOGUE AFUA_4G08710)-RELATED"/>
    <property type="match status" value="1"/>
</dbReference>